<keyword evidence="1" id="KW-0472">Membrane</keyword>
<dbReference type="RefSeq" id="WP_377563748.1">
    <property type="nucleotide sequence ID" value="NZ_JBHTJZ010000009.1"/>
</dbReference>
<organism evidence="2 3">
    <name type="scientific">Paenibacillus chungangensis</name>
    <dbReference type="NCBI Taxonomy" id="696535"/>
    <lineage>
        <taxon>Bacteria</taxon>
        <taxon>Bacillati</taxon>
        <taxon>Bacillota</taxon>
        <taxon>Bacilli</taxon>
        <taxon>Bacillales</taxon>
        <taxon>Paenibacillaceae</taxon>
        <taxon>Paenibacillus</taxon>
    </lineage>
</organism>
<keyword evidence="1" id="KW-1133">Transmembrane helix</keyword>
<dbReference type="Proteomes" id="UP001596989">
    <property type="component" value="Unassembled WGS sequence"/>
</dbReference>
<name>A0ABW3HQ48_9BACL</name>
<keyword evidence="3" id="KW-1185">Reference proteome</keyword>
<feature type="transmembrane region" description="Helical" evidence="1">
    <location>
        <begin position="6"/>
        <end position="25"/>
    </location>
</feature>
<protein>
    <submittedName>
        <fullName evidence="2">FixH family protein</fullName>
    </submittedName>
</protein>
<accession>A0ABW3HQ48</accession>
<evidence type="ECO:0000313" key="3">
    <source>
        <dbReference type="Proteomes" id="UP001596989"/>
    </source>
</evidence>
<proteinExistence type="predicted"/>
<evidence type="ECO:0000313" key="2">
    <source>
        <dbReference type="EMBL" id="MFD0959586.1"/>
    </source>
</evidence>
<keyword evidence="1" id="KW-0812">Transmembrane</keyword>
<comment type="caution">
    <text evidence="2">The sequence shown here is derived from an EMBL/GenBank/DDBJ whole genome shotgun (WGS) entry which is preliminary data.</text>
</comment>
<evidence type="ECO:0000256" key="1">
    <source>
        <dbReference type="SAM" id="Phobius"/>
    </source>
</evidence>
<dbReference type="EMBL" id="JBHTJZ010000009">
    <property type="protein sequence ID" value="MFD0959586.1"/>
    <property type="molecule type" value="Genomic_DNA"/>
</dbReference>
<sequence>MLRTRFFVASAMMLAVGAALIVLQLKSDHSTAYSFMPKQAIPQGEVNWEIDNFPARALELNTFRISLHNMAGKPITDMSLQMQLNMIGMVCGDYSFVLTESSPGVYEGEGMPLMAGRWQASLTIAHPAFETIELNNVFHAVYD</sequence>
<gene>
    <name evidence="2" type="ORF">ACFQ2I_09285</name>
</gene>
<reference evidence="3" key="1">
    <citation type="journal article" date="2019" name="Int. J. Syst. Evol. Microbiol.">
        <title>The Global Catalogue of Microorganisms (GCM) 10K type strain sequencing project: providing services to taxonomists for standard genome sequencing and annotation.</title>
        <authorList>
            <consortium name="The Broad Institute Genomics Platform"/>
            <consortium name="The Broad Institute Genome Sequencing Center for Infectious Disease"/>
            <person name="Wu L."/>
            <person name="Ma J."/>
        </authorList>
    </citation>
    <scope>NUCLEOTIDE SEQUENCE [LARGE SCALE GENOMIC DNA]</scope>
    <source>
        <strain evidence="3">CCUG 59129</strain>
    </source>
</reference>